<accession>A0ABQ4UUN5</accession>
<evidence type="ECO:0000313" key="3">
    <source>
        <dbReference type="Proteomes" id="UP001055093"/>
    </source>
</evidence>
<dbReference type="NCBIfam" id="NF047412">
    <property type="entry name" value="sig_GCG_CRPN_rpt"/>
    <property type="match status" value="1"/>
</dbReference>
<dbReference type="Proteomes" id="UP001055093">
    <property type="component" value="Unassembled WGS sequence"/>
</dbReference>
<proteinExistence type="predicted"/>
<reference evidence="2" key="1">
    <citation type="journal article" date="2021" name="Front. Microbiol.">
        <title>Comprehensive Comparative Genomics and Phenotyping of Methylobacterium Species.</title>
        <authorList>
            <person name="Alessa O."/>
            <person name="Ogura Y."/>
            <person name="Fujitani Y."/>
            <person name="Takami H."/>
            <person name="Hayashi T."/>
            <person name="Sahin N."/>
            <person name="Tani A."/>
        </authorList>
    </citation>
    <scope>NUCLEOTIDE SEQUENCE</scope>
    <source>
        <strain evidence="2">DSM 14458</strain>
    </source>
</reference>
<dbReference type="InterPro" id="IPR058110">
    <property type="entry name" value="GCG_CRPN_dom"/>
</dbReference>
<feature type="chain" id="PRO_5046931287" description="PXPV repeat-containing protein" evidence="1">
    <location>
        <begin position="26"/>
        <end position="108"/>
    </location>
</feature>
<evidence type="ECO:0008006" key="4">
    <source>
        <dbReference type="Google" id="ProtNLM"/>
    </source>
</evidence>
<organism evidence="2 3">
    <name type="scientific">Methylorubrum suomiense</name>
    <dbReference type="NCBI Taxonomy" id="144191"/>
    <lineage>
        <taxon>Bacteria</taxon>
        <taxon>Pseudomonadati</taxon>
        <taxon>Pseudomonadota</taxon>
        <taxon>Alphaproteobacteria</taxon>
        <taxon>Hyphomicrobiales</taxon>
        <taxon>Methylobacteriaceae</taxon>
        <taxon>Methylorubrum</taxon>
    </lineage>
</organism>
<sequence length="108" mass="11788">MMHAKAFALAAVVAGSLGWAGSAQALPLTPAPLGAGEGALVERTAGGCGPGFHPNPWGICRPNLYGPRPYWGRPVYGGPYGYYRPRPVYRPYDYDGPRPFYRPRPDYY</sequence>
<dbReference type="EMBL" id="BPRE01000002">
    <property type="protein sequence ID" value="GJE74407.1"/>
    <property type="molecule type" value="Genomic_DNA"/>
</dbReference>
<keyword evidence="3" id="KW-1185">Reference proteome</keyword>
<dbReference type="RefSeq" id="WP_137829054.1">
    <property type="nucleotide sequence ID" value="NZ_BPRE01000002.1"/>
</dbReference>
<evidence type="ECO:0000256" key="1">
    <source>
        <dbReference type="SAM" id="SignalP"/>
    </source>
</evidence>
<reference evidence="2" key="2">
    <citation type="submission" date="2021-08" db="EMBL/GenBank/DDBJ databases">
        <authorList>
            <person name="Tani A."/>
            <person name="Ola A."/>
            <person name="Ogura Y."/>
            <person name="Katsura K."/>
            <person name="Hayashi T."/>
        </authorList>
    </citation>
    <scope>NUCLEOTIDE SEQUENCE</scope>
    <source>
        <strain evidence="2">DSM 14458</strain>
    </source>
</reference>
<keyword evidence="1" id="KW-0732">Signal</keyword>
<evidence type="ECO:0000313" key="2">
    <source>
        <dbReference type="EMBL" id="GJE74407.1"/>
    </source>
</evidence>
<name>A0ABQ4UUN5_9HYPH</name>
<comment type="caution">
    <text evidence="2">The sequence shown here is derived from an EMBL/GenBank/DDBJ whole genome shotgun (WGS) entry which is preliminary data.</text>
</comment>
<gene>
    <name evidence="2" type="ORF">BGCPKDLD_0976</name>
</gene>
<protein>
    <recommendedName>
        <fullName evidence="4">PXPV repeat-containing protein</fullName>
    </recommendedName>
</protein>
<feature type="signal peptide" evidence="1">
    <location>
        <begin position="1"/>
        <end position="25"/>
    </location>
</feature>